<sequence length="40" mass="4651">MKKSGYLMRHNASHAPEWPAIVMQSARKYCFTAYDPDADY</sequence>
<keyword evidence="2" id="KW-1185">Reference proteome</keyword>
<proteinExistence type="predicted"/>
<dbReference type="EMBL" id="CAHS01000015">
    <property type="protein sequence ID" value="CCG87134.1"/>
    <property type="molecule type" value="Genomic_DNA"/>
</dbReference>
<dbReference type="AlphaFoldDB" id="V5Z7A9"/>
<accession>V5Z7A9</accession>
<organism evidence="1 2">
    <name type="scientific">Erwinia piriflorinigrans CFBP 5888</name>
    <dbReference type="NCBI Taxonomy" id="1161919"/>
    <lineage>
        <taxon>Bacteria</taxon>
        <taxon>Pseudomonadati</taxon>
        <taxon>Pseudomonadota</taxon>
        <taxon>Gammaproteobacteria</taxon>
        <taxon>Enterobacterales</taxon>
        <taxon>Erwiniaceae</taxon>
        <taxon>Erwinia</taxon>
    </lineage>
</organism>
<name>V5Z7A9_9GAMM</name>
<gene>
    <name evidence="1" type="ORF">EPIR_1769</name>
</gene>
<comment type="caution">
    <text evidence="1">The sequence shown here is derived from an EMBL/GenBank/DDBJ whole genome shotgun (WGS) entry which is preliminary data.</text>
</comment>
<protein>
    <submittedName>
        <fullName evidence="1">Uncharacterized protein</fullName>
    </submittedName>
</protein>
<evidence type="ECO:0000313" key="1">
    <source>
        <dbReference type="EMBL" id="CCG87134.1"/>
    </source>
</evidence>
<reference evidence="1 2" key="1">
    <citation type="journal article" date="2013" name="Syst. Appl. Microbiol.">
        <title>Phylogenetic position and virulence apparatus of the pear flower necrosis pathogen Erwinia piriflorinigrans CFBP 5888T as assessed by comparative genomics.</title>
        <authorList>
            <person name="Smits T.H."/>
            <person name="Rezzonico F."/>
            <person name="Lopez M.M."/>
            <person name="Blom J."/>
            <person name="Goesmann A."/>
            <person name="Frey J.E."/>
            <person name="Duffy B."/>
        </authorList>
    </citation>
    <scope>NUCLEOTIDE SEQUENCE [LARGE SCALE GENOMIC DNA]</scope>
    <source>
        <strain evidence="2">CFBP5888</strain>
    </source>
</reference>
<dbReference type="Proteomes" id="UP000018217">
    <property type="component" value="Unassembled WGS sequence"/>
</dbReference>
<dbReference type="STRING" id="1161919.EPIR_1769"/>
<evidence type="ECO:0000313" key="2">
    <source>
        <dbReference type="Proteomes" id="UP000018217"/>
    </source>
</evidence>